<dbReference type="CDD" id="cd07989">
    <property type="entry name" value="LPLAT_AGPAT-like"/>
    <property type="match status" value="1"/>
</dbReference>
<feature type="domain" description="Phospholipid/glycerol acyltransferase" evidence="5">
    <location>
        <begin position="71"/>
        <end position="187"/>
    </location>
</feature>
<evidence type="ECO:0000256" key="4">
    <source>
        <dbReference type="SAM" id="Phobius"/>
    </source>
</evidence>
<proteinExistence type="predicted"/>
<dbReference type="Pfam" id="PF01553">
    <property type="entry name" value="Acyltransferase"/>
    <property type="match status" value="1"/>
</dbReference>
<feature type="transmembrane region" description="Helical" evidence="4">
    <location>
        <begin position="12"/>
        <end position="30"/>
    </location>
</feature>
<protein>
    <submittedName>
        <fullName evidence="6">1-acyl-sn-glycerol-3-phosphate acyltransferase</fullName>
    </submittedName>
</protein>
<dbReference type="Proteomes" id="UP001330434">
    <property type="component" value="Chromosome"/>
</dbReference>
<keyword evidence="4" id="KW-0472">Membrane</keyword>
<organism evidence="6 7">
    <name type="scientific">Candidatus Bealeia paramacronuclearis</name>
    <dbReference type="NCBI Taxonomy" id="1921001"/>
    <lineage>
        <taxon>Bacteria</taxon>
        <taxon>Pseudomonadati</taxon>
        <taxon>Pseudomonadota</taxon>
        <taxon>Alphaproteobacteria</taxon>
        <taxon>Holosporales</taxon>
        <taxon>Holosporaceae</taxon>
        <taxon>Candidatus Bealeia</taxon>
    </lineage>
</organism>
<keyword evidence="7" id="KW-1185">Reference proteome</keyword>
<keyword evidence="2" id="KW-0808">Transferase</keyword>
<dbReference type="PANTHER" id="PTHR10434">
    <property type="entry name" value="1-ACYL-SN-GLYCEROL-3-PHOSPHATE ACYLTRANSFERASE"/>
    <property type="match status" value="1"/>
</dbReference>
<evidence type="ECO:0000256" key="3">
    <source>
        <dbReference type="ARBA" id="ARBA00023315"/>
    </source>
</evidence>
<sequence length="253" mass="28886">MMRTLRSLLFDGLLYSWTAFCVIVFIPTLISRRTALWTNNLWAAGVFWLCKHVLGLNYEIKGRENLPQGPYFIASKHQSAWETMIYHVLLTDAIYVLKKELMWIPLFGWFLKRLDMIPVSRSKKKALQDLRQMLQASDDAVQENRTIVIFPEGTRSKPGFPGTYHAGVAVLYSHLSIPVVPVALNSGLFWPRKGLIKKPGLVTLEFLKPIQPGLSKQAFMALLEERIEEGSLKLYKKGLVHVENAEEDHATHP</sequence>
<dbReference type="EMBL" id="CP133270">
    <property type="protein sequence ID" value="WVX66770.1"/>
    <property type="molecule type" value="Genomic_DNA"/>
</dbReference>
<dbReference type="RefSeq" id="WP_331255596.1">
    <property type="nucleotide sequence ID" value="NZ_CP133270.1"/>
</dbReference>
<gene>
    <name evidence="6" type="ORF">Bealeia1_00955</name>
</gene>
<dbReference type="PANTHER" id="PTHR10434:SF40">
    <property type="entry name" value="1-ACYL-SN-GLYCEROL-3-PHOSPHATE ACYLTRANSFERASE"/>
    <property type="match status" value="1"/>
</dbReference>
<evidence type="ECO:0000256" key="2">
    <source>
        <dbReference type="ARBA" id="ARBA00022679"/>
    </source>
</evidence>
<keyword evidence="4" id="KW-1133">Transmembrane helix</keyword>
<dbReference type="SMART" id="SM00563">
    <property type="entry name" value="PlsC"/>
    <property type="match status" value="1"/>
</dbReference>
<accession>A0ABZ2C4V9</accession>
<evidence type="ECO:0000256" key="1">
    <source>
        <dbReference type="ARBA" id="ARBA00005189"/>
    </source>
</evidence>
<keyword evidence="3 6" id="KW-0012">Acyltransferase</keyword>
<dbReference type="GO" id="GO:0016746">
    <property type="term" value="F:acyltransferase activity"/>
    <property type="evidence" value="ECO:0007669"/>
    <property type="project" value="UniProtKB-KW"/>
</dbReference>
<dbReference type="InterPro" id="IPR002123">
    <property type="entry name" value="Plipid/glycerol_acylTrfase"/>
</dbReference>
<keyword evidence="4" id="KW-0812">Transmembrane</keyword>
<comment type="pathway">
    <text evidence="1">Lipid metabolism.</text>
</comment>
<reference evidence="6 7" key="1">
    <citation type="journal article" date="2024" name="Environ. Microbiol.">
        <title>Novel evolutionary insights on the interactions of the Holosporales (Alphaproteobacteria) with eukaryotic hosts from comparative genomics.</title>
        <authorList>
            <person name="Giovannini M."/>
            <person name="Petroni G."/>
            <person name="Castelli M."/>
        </authorList>
    </citation>
    <scope>NUCLEOTIDE SEQUENCE [LARGE SCALE GENOMIC DNA]</scope>
    <source>
        <strain evidence="6 7">US_Bl 15I1</strain>
    </source>
</reference>
<dbReference type="SUPFAM" id="SSF69593">
    <property type="entry name" value="Glycerol-3-phosphate (1)-acyltransferase"/>
    <property type="match status" value="1"/>
</dbReference>
<name>A0ABZ2C4V9_9PROT</name>
<evidence type="ECO:0000259" key="5">
    <source>
        <dbReference type="SMART" id="SM00563"/>
    </source>
</evidence>
<evidence type="ECO:0000313" key="6">
    <source>
        <dbReference type="EMBL" id="WVX66770.1"/>
    </source>
</evidence>
<evidence type="ECO:0000313" key="7">
    <source>
        <dbReference type="Proteomes" id="UP001330434"/>
    </source>
</evidence>